<feature type="region of interest" description="Disordered" evidence="15">
    <location>
        <begin position="168"/>
        <end position="241"/>
    </location>
</feature>
<keyword evidence="12 16" id="KW-0472">Membrane</keyword>
<dbReference type="InterPro" id="IPR055414">
    <property type="entry name" value="LRR_R13L4/SHOC2-like"/>
</dbReference>
<evidence type="ECO:0000256" key="8">
    <source>
        <dbReference type="ARBA" id="ARBA00022848"/>
    </source>
</evidence>
<evidence type="ECO:0000256" key="14">
    <source>
        <dbReference type="ARBA" id="ARBA00071424"/>
    </source>
</evidence>
<dbReference type="STRING" id="37003.ENSKMAP00000012219"/>
<dbReference type="InterPro" id="IPR001611">
    <property type="entry name" value="Leu-rich_rpt"/>
</dbReference>
<dbReference type="InterPro" id="IPR032675">
    <property type="entry name" value="LRR_dom_sf"/>
</dbReference>
<evidence type="ECO:0000313" key="18">
    <source>
        <dbReference type="Ensembl" id="ENSKMAP00000012219.1"/>
    </source>
</evidence>
<evidence type="ECO:0000256" key="10">
    <source>
        <dbReference type="ARBA" id="ARBA00022989"/>
    </source>
</evidence>
<feature type="compositionally biased region" description="Basic and acidic residues" evidence="15">
    <location>
        <begin position="213"/>
        <end position="222"/>
    </location>
</feature>
<evidence type="ECO:0000259" key="17">
    <source>
        <dbReference type="Pfam" id="PF23598"/>
    </source>
</evidence>
<keyword evidence="8" id="KW-0492">Microsome</keyword>
<keyword evidence="7" id="KW-0256">Endoplasmic reticulum</keyword>
<evidence type="ECO:0000256" key="4">
    <source>
        <dbReference type="ARBA" id="ARBA00022614"/>
    </source>
</evidence>
<dbReference type="Proteomes" id="UP000264800">
    <property type="component" value="Unplaced"/>
</dbReference>
<proteinExistence type="predicted"/>
<comment type="subcellular location">
    <subcellularLocation>
        <location evidence="3">Endoplasmic reticulum membrane</location>
        <topology evidence="3">Single-pass type II membrane protein</topology>
    </subcellularLocation>
    <subcellularLocation>
        <location evidence="2">Microsome membrane</location>
        <topology evidence="2">Single-pass type II membrane protein</topology>
    </subcellularLocation>
    <subcellularLocation>
        <location evidence="1">Nucleus envelope</location>
    </subcellularLocation>
</comment>
<keyword evidence="4" id="KW-0433">Leucine-rich repeat</keyword>
<keyword evidence="13" id="KW-0539">Nucleus</keyword>
<dbReference type="OrthoDB" id="1394818at2759"/>
<evidence type="ECO:0000256" key="12">
    <source>
        <dbReference type="ARBA" id="ARBA00023136"/>
    </source>
</evidence>
<feature type="domain" description="Disease resistance R13L4/SHOC-2-like LRR" evidence="17">
    <location>
        <begin position="30"/>
        <end position="114"/>
    </location>
</feature>
<dbReference type="GeneTree" id="ENSGT00940000165932"/>
<dbReference type="FunFam" id="3.80.10.10:FF:000141">
    <property type="entry name" value="Leucine-rich repeat-containing protein 59"/>
    <property type="match status" value="1"/>
</dbReference>
<evidence type="ECO:0000256" key="5">
    <source>
        <dbReference type="ARBA" id="ARBA00022692"/>
    </source>
</evidence>
<evidence type="ECO:0000256" key="6">
    <source>
        <dbReference type="ARBA" id="ARBA00022737"/>
    </source>
</evidence>
<dbReference type="InterPro" id="IPR050216">
    <property type="entry name" value="LRR_domain-containing"/>
</dbReference>
<keyword evidence="9" id="KW-0735">Signal-anchor</keyword>
<dbReference type="OMA" id="CASVNTI"/>
<organism evidence="18 19">
    <name type="scientific">Kryptolebias marmoratus</name>
    <name type="common">Mangrove killifish</name>
    <name type="synonym">Rivulus marmoratus</name>
    <dbReference type="NCBI Taxonomy" id="37003"/>
    <lineage>
        <taxon>Eukaryota</taxon>
        <taxon>Metazoa</taxon>
        <taxon>Chordata</taxon>
        <taxon>Craniata</taxon>
        <taxon>Vertebrata</taxon>
        <taxon>Euteleostomi</taxon>
        <taxon>Actinopterygii</taxon>
        <taxon>Neopterygii</taxon>
        <taxon>Teleostei</taxon>
        <taxon>Neoteleostei</taxon>
        <taxon>Acanthomorphata</taxon>
        <taxon>Ovalentaria</taxon>
        <taxon>Atherinomorphae</taxon>
        <taxon>Cyprinodontiformes</taxon>
        <taxon>Rivulidae</taxon>
        <taxon>Kryptolebias</taxon>
    </lineage>
</organism>
<evidence type="ECO:0000256" key="7">
    <source>
        <dbReference type="ARBA" id="ARBA00022824"/>
    </source>
</evidence>
<keyword evidence="19" id="KW-1185">Reference proteome</keyword>
<dbReference type="CTD" id="55379"/>
<feature type="compositionally biased region" description="Low complexity" evidence="15">
    <location>
        <begin position="202"/>
        <end position="212"/>
    </location>
</feature>
<name>A0A3Q3ALD0_KRYMA</name>
<dbReference type="SUPFAM" id="SSF52058">
    <property type="entry name" value="L domain-like"/>
    <property type="match status" value="1"/>
</dbReference>
<evidence type="ECO:0000256" key="13">
    <source>
        <dbReference type="ARBA" id="ARBA00023242"/>
    </source>
</evidence>
<evidence type="ECO:0000313" key="19">
    <source>
        <dbReference type="Proteomes" id="UP000264800"/>
    </source>
</evidence>
<dbReference type="AlphaFoldDB" id="A0A3Q3ALD0"/>
<keyword evidence="5 16" id="KW-0812">Transmembrane</keyword>
<dbReference type="PANTHER" id="PTHR48051:SF42">
    <property type="entry name" value="LEUCINE-RICH REPEAT-CONTAINING PROTEIN 18-LIKE"/>
    <property type="match status" value="1"/>
</dbReference>
<dbReference type="Ensembl" id="ENSKMAT00000012403.1">
    <property type="protein sequence ID" value="ENSKMAP00000012219.1"/>
    <property type="gene ID" value="ENSKMAG00000009185.1"/>
</dbReference>
<evidence type="ECO:0000256" key="11">
    <source>
        <dbReference type="ARBA" id="ARBA00023054"/>
    </source>
</evidence>
<keyword evidence="10 16" id="KW-1133">Transmembrane helix</keyword>
<feature type="compositionally biased region" description="Basic and acidic residues" evidence="15">
    <location>
        <begin position="168"/>
        <end position="201"/>
    </location>
</feature>
<evidence type="ECO:0000256" key="15">
    <source>
        <dbReference type="SAM" id="MobiDB-lite"/>
    </source>
</evidence>
<reference evidence="18" key="2">
    <citation type="submission" date="2025-09" db="UniProtKB">
        <authorList>
            <consortium name="Ensembl"/>
        </authorList>
    </citation>
    <scope>IDENTIFICATION</scope>
</reference>
<dbReference type="SMART" id="SM00369">
    <property type="entry name" value="LRR_TYP"/>
    <property type="match status" value="4"/>
</dbReference>
<evidence type="ECO:0000256" key="3">
    <source>
        <dbReference type="ARBA" id="ARBA00004648"/>
    </source>
</evidence>
<evidence type="ECO:0000256" key="16">
    <source>
        <dbReference type="SAM" id="Phobius"/>
    </source>
</evidence>
<dbReference type="KEGG" id="kmr:108246397"/>
<dbReference type="InterPro" id="IPR003591">
    <property type="entry name" value="Leu-rich_rpt_typical-subtyp"/>
</dbReference>
<accession>A0A3Q3ALD0</accession>
<dbReference type="PROSITE" id="PS51450">
    <property type="entry name" value="LRR"/>
    <property type="match status" value="2"/>
</dbReference>
<reference evidence="18" key="1">
    <citation type="submission" date="2025-08" db="UniProtKB">
        <authorList>
            <consortium name="Ensembl"/>
        </authorList>
    </citation>
    <scope>IDENTIFICATION</scope>
</reference>
<evidence type="ECO:0000256" key="1">
    <source>
        <dbReference type="ARBA" id="ARBA00004259"/>
    </source>
</evidence>
<keyword evidence="6" id="KW-0677">Repeat</keyword>
<dbReference type="Pfam" id="PF23598">
    <property type="entry name" value="LRR_14"/>
    <property type="match status" value="1"/>
</dbReference>
<dbReference type="PRINTS" id="PR00019">
    <property type="entry name" value="LEURICHRPT"/>
</dbReference>
<sequence>MSKNKVLNLKDKISGNEADLSLCNLSEVPVKELASFPKATVLDLSCNNIISLPPEFCNLTHLVKLDLSKNQLTCLPDDLGNLVSLQHLDLYNNKLMVLPVSFSQLRNLKWLDLKDNPLETGLAKAAGDCLDEKQCKQCATKVLQHMRAIQEDVDRAREKRLLKEKELEKKKEAKQREREAREREARKREKAEEKERRRKEYNAQVAALAAQEQQKKKNEERKKKNGQAAGNKKVTVEPPPKPRRSLIGLMFKLLLLLMVGLVGVAAACRLTDLQKEDVCVPVNAAVNGCFSWVQEGAVRRLLQDLSSAAKELLESTQTSKK</sequence>
<dbReference type="GO" id="GO:0005635">
    <property type="term" value="C:nuclear envelope"/>
    <property type="evidence" value="ECO:0007669"/>
    <property type="project" value="UniProtKB-SubCell"/>
</dbReference>
<dbReference type="PANTHER" id="PTHR48051">
    <property type="match status" value="1"/>
</dbReference>
<evidence type="ECO:0000256" key="9">
    <source>
        <dbReference type="ARBA" id="ARBA00022968"/>
    </source>
</evidence>
<dbReference type="GeneID" id="108246397"/>
<feature type="transmembrane region" description="Helical" evidence="16">
    <location>
        <begin position="249"/>
        <end position="267"/>
    </location>
</feature>
<dbReference type="RefSeq" id="XP_017289417.1">
    <property type="nucleotide sequence ID" value="XM_017433928.3"/>
</dbReference>
<keyword evidence="11" id="KW-0175">Coiled coil</keyword>
<protein>
    <recommendedName>
        <fullName evidence="14">Leucine-rich repeat-containing protein 59</fullName>
    </recommendedName>
</protein>
<dbReference type="Gene3D" id="3.80.10.10">
    <property type="entry name" value="Ribonuclease Inhibitor"/>
    <property type="match status" value="1"/>
</dbReference>
<evidence type="ECO:0000256" key="2">
    <source>
        <dbReference type="ARBA" id="ARBA00004464"/>
    </source>
</evidence>
<dbReference type="GO" id="GO:0005789">
    <property type="term" value="C:endoplasmic reticulum membrane"/>
    <property type="evidence" value="ECO:0007669"/>
    <property type="project" value="UniProtKB-SubCell"/>
</dbReference>